<dbReference type="EMBL" id="CP041186">
    <property type="protein sequence ID" value="QDG49959.1"/>
    <property type="molecule type" value="Genomic_DNA"/>
</dbReference>
<dbReference type="InterPro" id="IPR037522">
    <property type="entry name" value="HD_GYP_dom"/>
</dbReference>
<dbReference type="SUPFAM" id="SSF55781">
    <property type="entry name" value="GAF domain-like"/>
    <property type="match status" value="1"/>
</dbReference>
<dbReference type="RefSeq" id="WP_141196455.1">
    <property type="nucleotide sequence ID" value="NZ_CP041186.1"/>
</dbReference>
<feature type="domain" description="FHA" evidence="1">
    <location>
        <begin position="38"/>
        <end position="82"/>
    </location>
</feature>
<dbReference type="InterPro" id="IPR003607">
    <property type="entry name" value="HD/PDEase_dom"/>
</dbReference>
<evidence type="ECO:0000313" key="3">
    <source>
        <dbReference type="EMBL" id="QDG49959.1"/>
    </source>
</evidence>
<accession>A0A5B8XZX1</accession>
<dbReference type="PANTHER" id="PTHR43155:SF2">
    <property type="entry name" value="CYCLIC DI-GMP PHOSPHODIESTERASE PA4108"/>
    <property type="match status" value="1"/>
</dbReference>
<dbReference type="SMART" id="SM00471">
    <property type="entry name" value="HDc"/>
    <property type="match status" value="1"/>
</dbReference>
<dbReference type="InterPro" id="IPR003018">
    <property type="entry name" value="GAF"/>
</dbReference>
<accession>A0A4Y6PPC5</accession>
<protein>
    <submittedName>
        <fullName evidence="3">GAF domain-containing protein</fullName>
    </submittedName>
</protein>
<dbReference type="Proteomes" id="UP000315995">
    <property type="component" value="Chromosome"/>
</dbReference>
<dbReference type="Pfam" id="PF13185">
    <property type="entry name" value="GAF_2"/>
    <property type="match status" value="1"/>
</dbReference>
<feature type="domain" description="HD-GYP" evidence="2">
    <location>
        <begin position="460"/>
        <end position="669"/>
    </location>
</feature>
<dbReference type="Gene3D" id="2.60.200.20">
    <property type="match status" value="1"/>
</dbReference>
<dbReference type="OrthoDB" id="9769359at2"/>
<proteinExistence type="predicted"/>
<dbReference type="SUPFAM" id="SSF109604">
    <property type="entry name" value="HD-domain/PDEase-like"/>
    <property type="match status" value="2"/>
</dbReference>
<evidence type="ECO:0000259" key="1">
    <source>
        <dbReference type="PROSITE" id="PS50006"/>
    </source>
</evidence>
<name>A0A4Y6PPC5_PERCE</name>
<dbReference type="InterPro" id="IPR008984">
    <property type="entry name" value="SMAD_FHA_dom_sf"/>
</dbReference>
<dbReference type="Gene3D" id="1.10.3210.10">
    <property type="entry name" value="Hypothetical protein af1432"/>
    <property type="match status" value="2"/>
</dbReference>
<reference evidence="3 4" key="1">
    <citation type="submission" date="2019-06" db="EMBL/GenBank/DDBJ databases">
        <title>Persicimonas caeni gen. nov., sp. nov., a predatory bacterium isolated from solar saltern.</title>
        <authorList>
            <person name="Wang S."/>
        </authorList>
    </citation>
    <scope>NUCLEOTIDE SEQUENCE [LARGE SCALE GENOMIC DNA]</scope>
    <source>
        <strain evidence="3 4">YN101</strain>
    </source>
</reference>
<dbReference type="PROSITE" id="PS51832">
    <property type="entry name" value="HD_GYP"/>
    <property type="match status" value="1"/>
</dbReference>
<dbReference type="Gene3D" id="3.30.450.40">
    <property type="match status" value="1"/>
</dbReference>
<dbReference type="PANTHER" id="PTHR43155">
    <property type="entry name" value="CYCLIC DI-GMP PHOSPHODIESTERASE PA4108-RELATED"/>
    <property type="match status" value="1"/>
</dbReference>
<dbReference type="Pfam" id="PF13487">
    <property type="entry name" value="HD_5"/>
    <property type="match status" value="1"/>
</dbReference>
<dbReference type="InterPro" id="IPR000253">
    <property type="entry name" value="FHA_dom"/>
</dbReference>
<dbReference type="AlphaFoldDB" id="A0A4Y6PPC5"/>
<dbReference type="Pfam" id="PF01966">
    <property type="entry name" value="HD"/>
    <property type="match status" value="1"/>
</dbReference>
<dbReference type="SMART" id="SM00065">
    <property type="entry name" value="GAF"/>
    <property type="match status" value="1"/>
</dbReference>
<dbReference type="InterPro" id="IPR006674">
    <property type="entry name" value="HD_domain"/>
</dbReference>
<evidence type="ECO:0000313" key="4">
    <source>
        <dbReference type="Proteomes" id="UP000315995"/>
    </source>
</evidence>
<dbReference type="CDD" id="cd00077">
    <property type="entry name" value="HDc"/>
    <property type="match status" value="2"/>
</dbReference>
<sequence>MSMTDTHVTTGERQVVKMTVLSGPDAGMSRSFTHRERVGVGRGSRNEFMLSDGFVSNEHGELCFEGGQLIYRDLKSRHGSLVLVDDVSLHLQDHDSARKVRLADGAEIQVGCTLIRVELGAGEEELRTEKVEIDEVSGPTEEILHQQAAGVSGPRETMITTAMSGVRSLPRDIASSDDRLAILFRLAGELNSQTKLDEILDLIVDAVFQAFPAANFFAITLADDPEDVSQTSPFVSRVRGELPGSEDESEEPILSTSILRQVIETRESVLFVKDSLGNNVSQSILDAQITAALCAPLIGQRSLLGVMQVDTRGLGSLFSKQDLNLFSVFASNVAFALERAKLSENIVEMFESFVAASVNAIEARDPTTAGHSERVADYTLELAQAVNGIEVGSLKDIYLQRSELKELRYAALLHDFGKIAVRESVLRKGKRLPELHLDLIGQRFETIKALEYQRMIRGHFGNSREPMPPTKFHQLEARYQSFCDELDGTLNWLYEVAAAPFLEDEKIERVEKLGERFFLSPCGQRHPYLTAEEIENLTIKKGTLNEQEWEDMRSHAQRSQDYLERIPWGDELKQVPCIAGAHHEKLDGSGYPQGLDADEIIPQVRMLTIADIFDAVTAADRPYRKAATPERGVAILRAEAEAKKLDGELVEVFADRVLPAIIDKIPGHF</sequence>
<dbReference type="InterPro" id="IPR029016">
    <property type="entry name" value="GAF-like_dom_sf"/>
</dbReference>
<dbReference type="SUPFAM" id="SSF49879">
    <property type="entry name" value="SMAD/FHA domain"/>
    <property type="match status" value="1"/>
</dbReference>
<dbReference type="Pfam" id="PF00498">
    <property type="entry name" value="FHA"/>
    <property type="match status" value="1"/>
</dbReference>
<dbReference type="PROSITE" id="PS50006">
    <property type="entry name" value="FHA_DOMAIN"/>
    <property type="match status" value="1"/>
</dbReference>
<organism evidence="3 4">
    <name type="scientific">Persicimonas caeni</name>
    <dbReference type="NCBI Taxonomy" id="2292766"/>
    <lineage>
        <taxon>Bacteria</taxon>
        <taxon>Deltaproteobacteria</taxon>
        <taxon>Bradymonadales</taxon>
        <taxon>Bradymonadaceae</taxon>
        <taxon>Persicimonas</taxon>
    </lineage>
</organism>
<keyword evidence="4" id="KW-1185">Reference proteome</keyword>
<gene>
    <name evidence="3" type="ORF">FIV42_04155</name>
</gene>
<dbReference type="CDD" id="cd00060">
    <property type="entry name" value="FHA"/>
    <property type="match status" value="1"/>
</dbReference>
<evidence type="ECO:0000259" key="2">
    <source>
        <dbReference type="PROSITE" id="PS51832"/>
    </source>
</evidence>